<dbReference type="AlphaFoldDB" id="A0A0R3THF2"/>
<organism evidence="3">
    <name type="scientific">Rodentolepis nana</name>
    <name type="common">Dwarf tapeworm</name>
    <name type="synonym">Hymenolepis nana</name>
    <dbReference type="NCBI Taxonomy" id="102285"/>
    <lineage>
        <taxon>Eukaryota</taxon>
        <taxon>Metazoa</taxon>
        <taxon>Spiralia</taxon>
        <taxon>Lophotrochozoa</taxon>
        <taxon>Platyhelminthes</taxon>
        <taxon>Cestoda</taxon>
        <taxon>Eucestoda</taxon>
        <taxon>Cyclophyllidea</taxon>
        <taxon>Hymenolepididae</taxon>
        <taxon>Rodentolepis</taxon>
    </lineage>
</organism>
<keyword evidence="2" id="KW-1185">Reference proteome</keyword>
<protein>
    <submittedName>
        <fullName evidence="3">RNase H domain-containing protein</fullName>
    </submittedName>
</protein>
<accession>A0A0R3THF2</accession>
<dbReference type="WBParaSite" id="HNAJ_0000649301-mRNA-1">
    <property type="protein sequence ID" value="HNAJ_0000649301-mRNA-1"/>
    <property type="gene ID" value="HNAJ_0000649301"/>
</dbReference>
<gene>
    <name evidence="1" type="ORF">HNAJ_LOCUS6489</name>
</gene>
<reference evidence="1 2" key="2">
    <citation type="submission" date="2018-11" db="EMBL/GenBank/DDBJ databases">
        <authorList>
            <consortium name="Pathogen Informatics"/>
        </authorList>
    </citation>
    <scope>NUCLEOTIDE SEQUENCE [LARGE SCALE GENOMIC DNA]</scope>
</reference>
<proteinExistence type="predicted"/>
<name>A0A0R3THF2_RODNA</name>
<dbReference type="OrthoDB" id="6436721at2759"/>
<evidence type="ECO:0000313" key="2">
    <source>
        <dbReference type="Proteomes" id="UP000278807"/>
    </source>
</evidence>
<dbReference type="EMBL" id="UZAE01007207">
    <property type="protein sequence ID" value="VDO02349.1"/>
    <property type="molecule type" value="Genomic_DNA"/>
</dbReference>
<reference evidence="3" key="1">
    <citation type="submission" date="2017-02" db="UniProtKB">
        <authorList>
            <consortium name="WormBaseParasite"/>
        </authorList>
    </citation>
    <scope>IDENTIFICATION</scope>
</reference>
<dbReference type="Proteomes" id="UP000278807">
    <property type="component" value="Unassembled WGS sequence"/>
</dbReference>
<evidence type="ECO:0000313" key="1">
    <source>
        <dbReference type="EMBL" id="VDO02349.1"/>
    </source>
</evidence>
<evidence type="ECO:0000313" key="3">
    <source>
        <dbReference type="WBParaSite" id="HNAJ_0000649301-mRNA-1"/>
    </source>
</evidence>
<sequence length="168" mass="18660">MILQINGSKSSLMGRKAKETLVQVSILNSSHQWLQVFTDGSYIENQATVGAGVYSEFITFYAAVGHNRSAFEGNKDSTMPIMLPEYEIHQSGENFRPQGATNIKLEQKRNSGQWHSEARTKEKQWTVALSTYPTGQESKPLLSLTSKKGETVDSGTLRGRLAKNRSCC</sequence>